<dbReference type="Proteomes" id="UP001142291">
    <property type="component" value="Unassembled WGS sequence"/>
</dbReference>
<dbReference type="AlphaFoldDB" id="A0A9W6M4Z7"/>
<reference evidence="2" key="2">
    <citation type="submission" date="2023-01" db="EMBL/GenBank/DDBJ databases">
        <authorList>
            <person name="Sun Q."/>
            <person name="Evtushenko L."/>
        </authorList>
    </citation>
    <scope>NUCLEOTIDE SEQUENCE</scope>
    <source>
        <strain evidence="2">VKM Ac-1940</strain>
    </source>
</reference>
<comment type="caution">
    <text evidence="2">The sequence shown here is derived from an EMBL/GenBank/DDBJ whole genome shotgun (WGS) entry which is preliminary data.</text>
</comment>
<sequence length="70" mass="7628">MQGEHVLERVALGQYRAIAERQHPGRHRRTPRVVAAAAGAGADLRIRPGTDVGTARAARRGLSPTRQEHL</sequence>
<evidence type="ECO:0000313" key="2">
    <source>
        <dbReference type="EMBL" id="GLJ94247.1"/>
    </source>
</evidence>
<name>A0A9W6M4Z7_9MICO</name>
<dbReference type="EMBL" id="BSER01000001">
    <property type="protein sequence ID" value="GLJ94247.1"/>
    <property type="molecule type" value="Genomic_DNA"/>
</dbReference>
<gene>
    <name evidence="2" type="ORF">GCM10017591_03080</name>
</gene>
<proteinExistence type="predicted"/>
<feature type="region of interest" description="Disordered" evidence="1">
    <location>
        <begin position="45"/>
        <end position="70"/>
    </location>
</feature>
<reference evidence="2" key="1">
    <citation type="journal article" date="2014" name="Int. J. Syst. Evol. Microbiol.">
        <title>Complete genome sequence of Corynebacterium casei LMG S-19264T (=DSM 44701T), isolated from a smear-ripened cheese.</title>
        <authorList>
            <consortium name="US DOE Joint Genome Institute (JGI-PGF)"/>
            <person name="Walter F."/>
            <person name="Albersmeier A."/>
            <person name="Kalinowski J."/>
            <person name="Ruckert C."/>
        </authorList>
    </citation>
    <scope>NUCLEOTIDE SEQUENCE</scope>
    <source>
        <strain evidence="2">VKM Ac-1940</strain>
    </source>
</reference>
<accession>A0A9W6M4Z7</accession>
<organism evidence="2 3">
    <name type="scientific">Microbacterium dextranolyticum</name>
    <dbReference type="NCBI Taxonomy" id="36806"/>
    <lineage>
        <taxon>Bacteria</taxon>
        <taxon>Bacillati</taxon>
        <taxon>Actinomycetota</taxon>
        <taxon>Actinomycetes</taxon>
        <taxon>Micrococcales</taxon>
        <taxon>Microbacteriaceae</taxon>
        <taxon>Microbacterium</taxon>
    </lineage>
</organism>
<keyword evidence="3" id="KW-1185">Reference proteome</keyword>
<evidence type="ECO:0000313" key="3">
    <source>
        <dbReference type="Proteomes" id="UP001142291"/>
    </source>
</evidence>
<protein>
    <submittedName>
        <fullName evidence="2">Uncharacterized protein</fullName>
    </submittedName>
</protein>
<evidence type="ECO:0000256" key="1">
    <source>
        <dbReference type="SAM" id="MobiDB-lite"/>
    </source>
</evidence>